<feature type="transmembrane region" description="Helical" evidence="8">
    <location>
        <begin position="556"/>
        <end position="574"/>
    </location>
</feature>
<keyword evidence="11" id="KW-1185">Reference proteome</keyword>
<dbReference type="InterPro" id="IPR035906">
    <property type="entry name" value="MetI-like_sf"/>
</dbReference>
<dbReference type="GO" id="GO:0005886">
    <property type="term" value="C:plasma membrane"/>
    <property type="evidence" value="ECO:0007669"/>
    <property type="project" value="UniProtKB-SubCell"/>
</dbReference>
<dbReference type="AlphaFoldDB" id="A0A8J3GHR7"/>
<evidence type="ECO:0000256" key="1">
    <source>
        <dbReference type="ARBA" id="ARBA00004651"/>
    </source>
</evidence>
<keyword evidence="4" id="KW-1003">Cell membrane</keyword>
<dbReference type="Gene3D" id="1.10.3720.10">
    <property type="entry name" value="MetI-like"/>
    <property type="match status" value="2"/>
</dbReference>
<feature type="transmembrane region" description="Helical" evidence="8">
    <location>
        <begin position="390"/>
        <end position="411"/>
    </location>
</feature>
<comment type="caution">
    <text evidence="10">The sequence shown here is derived from an EMBL/GenBank/DDBJ whole genome shotgun (WGS) entry which is preliminary data.</text>
</comment>
<proteinExistence type="inferred from homology"/>
<evidence type="ECO:0000259" key="9">
    <source>
        <dbReference type="PROSITE" id="PS50928"/>
    </source>
</evidence>
<reference evidence="10" key="1">
    <citation type="journal article" date="2014" name="Int. J. Syst. Evol. Microbiol.">
        <title>Complete genome sequence of Corynebacterium casei LMG S-19264T (=DSM 44701T), isolated from a smear-ripened cheese.</title>
        <authorList>
            <consortium name="US DOE Joint Genome Institute (JGI-PGF)"/>
            <person name="Walter F."/>
            <person name="Albersmeier A."/>
            <person name="Kalinowski J."/>
            <person name="Ruckert C."/>
        </authorList>
    </citation>
    <scope>NUCLEOTIDE SEQUENCE</scope>
    <source>
        <strain evidence="10">KCTC 42097</strain>
    </source>
</reference>
<dbReference type="GO" id="GO:0055085">
    <property type="term" value="P:transmembrane transport"/>
    <property type="evidence" value="ECO:0007669"/>
    <property type="project" value="InterPro"/>
</dbReference>
<evidence type="ECO:0000256" key="5">
    <source>
        <dbReference type="ARBA" id="ARBA00022692"/>
    </source>
</evidence>
<keyword evidence="6 8" id="KW-1133">Transmembrane helix</keyword>
<protein>
    <submittedName>
        <fullName evidence="10">Spermidine/putrescine ABC transporter ATP-binding protein</fullName>
    </submittedName>
</protein>
<feature type="transmembrane region" description="Helical" evidence="8">
    <location>
        <begin position="104"/>
        <end position="128"/>
    </location>
</feature>
<feature type="transmembrane region" description="Helical" evidence="8">
    <location>
        <begin position="200"/>
        <end position="233"/>
    </location>
</feature>
<keyword evidence="5 8" id="KW-0812">Transmembrane</keyword>
<feature type="transmembrane region" description="Helical" evidence="8">
    <location>
        <begin position="458"/>
        <end position="477"/>
    </location>
</feature>
<evidence type="ECO:0000256" key="6">
    <source>
        <dbReference type="ARBA" id="ARBA00022989"/>
    </source>
</evidence>
<sequence length="579" mass="62903">MSISHVTSRARTLRPGPIWLAVPAIALLAVFFLFPMARLFVLGIQDGATGGFTTEHYERLLTAPVYWSILGITFRIAILTAVFSVLLGYPLALWLSRMQSSRQAMLTLLVLLPFWTSYLVKTFAWMILLGNRGVLNTLFMDIGLIDRPLRMMYNELGVIIGMVHAMMPLAVLTMLPVMNGIDRRLALAAGTLGASRSERFWLIYFPLSIPGAAAAGLLTFITSLGFFIVPAFLGGRGQTMLAQTIITQVQELVNWAFAAVLASLMVAAALIAIWIYNRFFGLSTISGASADSTTPSNGVLRHTGRKILSAMATLSRPFDRLSRGTNAGEGGFKLYPLLALTFLIAPMFVVFPIAFTSASSLQFPPPGYSLRWFEQYLTSPLWLSATLRSFGVAFATAFFATVLGGLAALALARSKSRWNGPIFALMLAPMVVPRIVIAVGLFYLMAQLGMVATNTGLIIGHTLLAIPYCFITVGAVLNGYDWRLNQAAETLGAGRLTILRRITLPLLRGGVISAALFAFVTSFDELTVAIFISGGLKTTLPKQMWDDMFLQLNPTLAAVSVVVLLLVTAILLAAQKLQK</sequence>
<dbReference type="CDD" id="cd06261">
    <property type="entry name" value="TM_PBP2"/>
    <property type="match status" value="2"/>
</dbReference>
<comment type="subcellular location">
    <subcellularLocation>
        <location evidence="1 8">Cell membrane</location>
        <topology evidence="1 8">Multi-pass membrane protein</topology>
    </subcellularLocation>
</comment>
<evidence type="ECO:0000256" key="2">
    <source>
        <dbReference type="ARBA" id="ARBA00007069"/>
    </source>
</evidence>
<evidence type="ECO:0000256" key="8">
    <source>
        <dbReference type="RuleBase" id="RU363032"/>
    </source>
</evidence>
<gene>
    <name evidence="10" type="ORF">GCM10010136_20410</name>
</gene>
<dbReference type="GO" id="GO:0005524">
    <property type="term" value="F:ATP binding"/>
    <property type="evidence" value="ECO:0007669"/>
    <property type="project" value="UniProtKB-KW"/>
</dbReference>
<feature type="transmembrane region" description="Helical" evidence="8">
    <location>
        <begin position="510"/>
        <end position="536"/>
    </location>
</feature>
<reference evidence="10" key="2">
    <citation type="submission" date="2020-09" db="EMBL/GenBank/DDBJ databases">
        <authorList>
            <person name="Sun Q."/>
            <person name="Kim S."/>
        </authorList>
    </citation>
    <scope>NUCLEOTIDE SEQUENCE</scope>
    <source>
        <strain evidence="10">KCTC 42097</strain>
    </source>
</reference>
<feature type="transmembrane region" description="Helical" evidence="8">
    <location>
        <begin position="253"/>
        <end position="276"/>
    </location>
</feature>
<dbReference type="EMBL" id="BMZO01000006">
    <property type="protein sequence ID" value="GHC72593.1"/>
    <property type="molecule type" value="Genomic_DNA"/>
</dbReference>
<keyword evidence="10" id="KW-0547">Nucleotide-binding</keyword>
<dbReference type="InterPro" id="IPR000515">
    <property type="entry name" value="MetI-like"/>
</dbReference>
<dbReference type="PROSITE" id="PS50928">
    <property type="entry name" value="ABC_TM1"/>
    <property type="match status" value="2"/>
</dbReference>
<feature type="transmembrane region" description="Helical" evidence="8">
    <location>
        <begin position="20"/>
        <end position="45"/>
    </location>
</feature>
<dbReference type="Proteomes" id="UP000641137">
    <property type="component" value="Unassembled WGS sequence"/>
</dbReference>
<dbReference type="PANTHER" id="PTHR42929:SF5">
    <property type="entry name" value="ABC TRANSPORTER PERMEASE PROTEIN"/>
    <property type="match status" value="1"/>
</dbReference>
<keyword evidence="10" id="KW-0067">ATP-binding</keyword>
<comment type="similarity">
    <text evidence="2">Belongs to the binding-protein-dependent transport system permease family. CysTW subfamily.</text>
</comment>
<evidence type="ECO:0000313" key="10">
    <source>
        <dbReference type="EMBL" id="GHC72593.1"/>
    </source>
</evidence>
<feature type="domain" description="ABC transmembrane type-1" evidence="9">
    <location>
        <begin position="70"/>
        <end position="276"/>
    </location>
</feature>
<dbReference type="Pfam" id="PF00528">
    <property type="entry name" value="BPD_transp_1"/>
    <property type="match status" value="2"/>
</dbReference>
<feature type="transmembrane region" description="Helical" evidence="8">
    <location>
        <begin position="65"/>
        <end position="92"/>
    </location>
</feature>
<feature type="transmembrane region" description="Helical" evidence="8">
    <location>
        <begin position="156"/>
        <end position="179"/>
    </location>
</feature>
<evidence type="ECO:0000256" key="3">
    <source>
        <dbReference type="ARBA" id="ARBA00022448"/>
    </source>
</evidence>
<organism evidence="10 11">
    <name type="scientific">Limoniibacter endophyticus</name>
    <dbReference type="NCBI Taxonomy" id="1565040"/>
    <lineage>
        <taxon>Bacteria</taxon>
        <taxon>Pseudomonadati</taxon>
        <taxon>Pseudomonadota</taxon>
        <taxon>Alphaproteobacteria</taxon>
        <taxon>Hyphomicrobiales</taxon>
        <taxon>Bartonellaceae</taxon>
        <taxon>Limoniibacter</taxon>
    </lineage>
</organism>
<name>A0A8J3GHR7_9HYPH</name>
<feature type="domain" description="ABC transmembrane type-1" evidence="9">
    <location>
        <begin position="386"/>
        <end position="574"/>
    </location>
</feature>
<dbReference type="RefSeq" id="WP_189489902.1">
    <property type="nucleotide sequence ID" value="NZ_BMZO01000006.1"/>
</dbReference>
<evidence type="ECO:0000256" key="4">
    <source>
        <dbReference type="ARBA" id="ARBA00022475"/>
    </source>
</evidence>
<dbReference type="PANTHER" id="PTHR42929">
    <property type="entry name" value="INNER MEMBRANE ABC TRANSPORTER PERMEASE PROTEIN YDCU-RELATED-RELATED"/>
    <property type="match status" value="1"/>
</dbReference>
<feature type="transmembrane region" description="Helical" evidence="8">
    <location>
        <begin position="334"/>
        <end position="355"/>
    </location>
</feature>
<accession>A0A8J3GHR7</accession>
<evidence type="ECO:0000313" key="11">
    <source>
        <dbReference type="Proteomes" id="UP000641137"/>
    </source>
</evidence>
<evidence type="ECO:0000256" key="7">
    <source>
        <dbReference type="ARBA" id="ARBA00023136"/>
    </source>
</evidence>
<keyword evidence="3 8" id="KW-0813">Transport</keyword>
<keyword evidence="7 8" id="KW-0472">Membrane</keyword>
<dbReference type="SUPFAM" id="SSF161098">
    <property type="entry name" value="MetI-like"/>
    <property type="match status" value="2"/>
</dbReference>
<feature type="transmembrane region" description="Helical" evidence="8">
    <location>
        <begin position="423"/>
        <end position="446"/>
    </location>
</feature>